<organism evidence="6 7">
    <name type="scientific">Solanum commersonii</name>
    <name type="common">Commerson's wild potato</name>
    <name type="synonym">Commerson's nightshade</name>
    <dbReference type="NCBI Taxonomy" id="4109"/>
    <lineage>
        <taxon>Eukaryota</taxon>
        <taxon>Viridiplantae</taxon>
        <taxon>Streptophyta</taxon>
        <taxon>Embryophyta</taxon>
        <taxon>Tracheophyta</taxon>
        <taxon>Spermatophyta</taxon>
        <taxon>Magnoliopsida</taxon>
        <taxon>eudicotyledons</taxon>
        <taxon>Gunneridae</taxon>
        <taxon>Pentapetalae</taxon>
        <taxon>asterids</taxon>
        <taxon>lamiids</taxon>
        <taxon>Solanales</taxon>
        <taxon>Solanaceae</taxon>
        <taxon>Solanoideae</taxon>
        <taxon>Solaneae</taxon>
        <taxon>Solanum</taxon>
    </lineage>
</organism>
<feature type="region of interest" description="Disordered" evidence="4">
    <location>
        <begin position="311"/>
        <end position="332"/>
    </location>
</feature>
<keyword evidence="5" id="KW-1133">Transmembrane helix</keyword>
<evidence type="ECO:0000256" key="1">
    <source>
        <dbReference type="ARBA" id="ARBA00023015"/>
    </source>
</evidence>
<comment type="similarity">
    <text evidence="3">Belongs to the GRAS family.</text>
</comment>
<evidence type="ECO:0000256" key="5">
    <source>
        <dbReference type="SAM" id="Phobius"/>
    </source>
</evidence>
<protein>
    <submittedName>
        <fullName evidence="6">Uncharacterized protein</fullName>
    </submittedName>
</protein>
<evidence type="ECO:0000256" key="2">
    <source>
        <dbReference type="ARBA" id="ARBA00023163"/>
    </source>
</evidence>
<comment type="caution">
    <text evidence="6">The sequence shown here is derived from an EMBL/GenBank/DDBJ whole genome shotgun (WGS) entry which is preliminary data.</text>
</comment>
<keyword evidence="5" id="KW-0472">Membrane</keyword>
<name>A0A9J5YC43_SOLCO</name>
<accession>A0A9J5YC43</accession>
<feature type="region of interest" description="Leucine repeat II (LRII)" evidence="3">
    <location>
        <begin position="619"/>
        <end position="651"/>
    </location>
</feature>
<dbReference type="PANTHER" id="PTHR37172:SF3">
    <property type="entry name" value="TRANSMEMBRANE PROTEIN"/>
    <property type="match status" value="1"/>
</dbReference>
<feature type="transmembrane region" description="Helical" evidence="5">
    <location>
        <begin position="96"/>
        <end position="116"/>
    </location>
</feature>
<dbReference type="Proteomes" id="UP000824120">
    <property type="component" value="Chromosome 6"/>
</dbReference>
<evidence type="ECO:0000313" key="7">
    <source>
        <dbReference type="Proteomes" id="UP000824120"/>
    </source>
</evidence>
<feature type="transmembrane region" description="Helical" evidence="5">
    <location>
        <begin position="128"/>
        <end position="148"/>
    </location>
</feature>
<keyword evidence="2" id="KW-0804">Transcription</keyword>
<dbReference type="Pfam" id="PF03514">
    <property type="entry name" value="GRAS"/>
    <property type="match status" value="1"/>
</dbReference>
<dbReference type="AlphaFoldDB" id="A0A9J5YC43"/>
<dbReference type="InterPro" id="IPR005202">
    <property type="entry name" value="TF_GRAS"/>
</dbReference>
<gene>
    <name evidence="6" type="ORF">H5410_029661</name>
</gene>
<keyword evidence="7" id="KW-1185">Reference proteome</keyword>
<evidence type="ECO:0000256" key="3">
    <source>
        <dbReference type="PROSITE-ProRule" id="PRU01191"/>
    </source>
</evidence>
<keyword evidence="1" id="KW-0805">Transcription regulation</keyword>
<sequence>MLRESFQCLTIILLSLLLPLSFIVLARLSVTRYLIATSDYTEPDTLLVKLFLYANPTFLRLLTPLVSISALTQCLTGRTLSDHMISKSRLYMSMSWFLLFTFQICVCIGIEGSIAVGIDATSFTHQRLYLLTTSLFFMGLHETTLFWSKKVVKPVVDDTIFGVETEDRYVDKVAMAMSFGILWWCKLRDEVESLVVVAEVKRDLFGSVGLVDFVGWWLYYVTLAIGMVKVVKGLIWLNFVLFCGNIVVDSDNAGCCTRNDEKGGQNHVQECGRNELINNGAVDPWFELDSEDLDSLYTVFDLKYQDNTSDKQVQSLEDQQQSISDNWTQSDDSSNMDLPLQLIQIQTTPEASNGIQPQEPRLDNFHGEKTNSISLASLELLNNCGRLMFKKPSEENLSNVLLSNEARVSNIPKLSTEEILRVAGERYIQYSTQRVDGLSMFIHPYASSLSGLSIEQTKDMELVHLLLAAAEEVDQQQFHFASQSIAHCLWKASATGNPIQRLCFYFGEALQQRIDREIGRSPCFERKFRFFSTLALGNTPESLTCHTEIPFSQVMQFAGNQAIVENVKGATKIHLVDFNIRSGIQCTGLMQALSERRDCPIELLKITAIGHQEKEKIEETGKRLQSFAKSLNLPFSFDMVFMSDMKDLKAESVNVKADETVAVYCYTVLRTMICRQDYLDNTMRVIRGLRPSVVVVCEVEANHNSPSFLNRFVEALFFYSVLFDCFEDCMDRDNLVRKRIEVFHIGEGIRNMVAAEGAERFTRNVKLDVWRAYFARFGMVEMELSESSRYQANLILKQFSHGSSCIVQNDGKALLVGWKGTPIESVSIWKFL</sequence>
<dbReference type="PANTHER" id="PTHR37172">
    <property type="entry name" value="TRANSMEMBRANE PROTEIN"/>
    <property type="match status" value="1"/>
</dbReference>
<dbReference type="PROSITE" id="PS50985">
    <property type="entry name" value="GRAS"/>
    <property type="match status" value="1"/>
</dbReference>
<feature type="region of interest" description="SAW" evidence="3">
    <location>
        <begin position="754"/>
        <end position="830"/>
    </location>
</feature>
<comment type="caution">
    <text evidence="3">Lacks conserved residue(s) required for the propagation of feature annotation.</text>
</comment>
<proteinExistence type="inferred from homology"/>
<evidence type="ECO:0000313" key="6">
    <source>
        <dbReference type="EMBL" id="KAG5598291.1"/>
    </source>
</evidence>
<dbReference type="OrthoDB" id="770224at2759"/>
<dbReference type="EMBL" id="JACXVP010000006">
    <property type="protein sequence ID" value="KAG5598291.1"/>
    <property type="molecule type" value="Genomic_DNA"/>
</dbReference>
<evidence type="ECO:0000256" key="4">
    <source>
        <dbReference type="SAM" id="MobiDB-lite"/>
    </source>
</evidence>
<feature type="transmembrane region" description="Helical" evidence="5">
    <location>
        <begin position="50"/>
        <end position="75"/>
    </location>
</feature>
<keyword evidence="5" id="KW-0812">Transmembrane</keyword>
<feature type="transmembrane region" description="Helical" evidence="5">
    <location>
        <begin position="204"/>
        <end position="223"/>
    </location>
</feature>
<reference evidence="6 7" key="1">
    <citation type="submission" date="2020-09" db="EMBL/GenBank/DDBJ databases">
        <title>De no assembly of potato wild relative species, Solanum commersonii.</title>
        <authorList>
            <person name="Cho K."/>
        </authorList>
    </citation>
    <scope>NUCLEOTIDE SEQUENCE [LARGE SCALE GENOMIC DNA]</scope>
    <source>
        <strain evidence="6">LZ3.2</strain>
        <tissue evidence="6">Leaf</tissue>
    </source>
</reference>